<evidence type="ECO:0000256" key="9">
    <source>
        <dbReference type="PIRSR" id="PIRSR602401-1"/>
    </source>
</evidence>
<dbReference type="PRINTS" id="PR00385">
    <property type="entry name" value="P450"/>
</dbReference>
<keyword evidence="7 9" id="KW-0408">Iron</keyword>
<dbReference type="OrthoDB" id="2789670at2759"/>
<dbReference type="Proteomes" id="UP000054166">
    <property type="component" value="Unassembled WGS sequence"/>
</dbReference>
<gene>
    <name evidence="10" type="ORF">PILCRDRAFT_830018</name>
</gene>
<dbReference type="PANTHER" id="PTHR46300:SF1">
    <property type="entry name" value="P450, PUTATIVE (EUROFUNG)-RELATED"/>
    <property type="match status" value="1"/>
</dbReference>
<comment type="similarity">
    <text evidence="3">Belongs to the cytochrome P450 family.</text>
</comment>
<dbReference type="SUPFAM" id="SSF48264">
    <property type="entry name" value="Cytochrome P450"/>
    <property type="match status" value="1"/>
</dbReference>
<keyword evidence="5 9" id="KW-0479">Metal-binding</keyword>
<dbReference type="EMBL" id="KN833174">
    <property type="protein sequence ID" value="KIM72011.1"/>
    <property type="molecule type" value="Genomic_DNA"/>
</dbReference>
<keyword evidence="8" id="KW-0503">Monooxygenase</keyword>
<sequence length="178" mass="19644">MFGAGSDTTASAISSMVMPAAAFPEAQKKVQKELDLVIGPGKAPTLSDENMLPQTQAFVLETYRWKPVVVGGIAHKATKDIIWGNYCIPAGTVVLGNHTSIGLDPAVYPNPYKFDPQRWLKEDERIRNDLRPVQYGFGRRVCPGQYVADRSVFLNTPLHLWAFQISELPSAPLDILAF</sequence>
<comment type="cofactor">
    <cofactor evidence="1 9">
        <name>heme</name>
        <dbReference type="ChEBI" id="CHEBI:30413"/>
    </cofactor>
</comment>
<dbReference type="Gene3D" id="1.10.630.10">
    <property type="entry name" value="Cytochrome P450"/>
    <property type="match status" value="1"/>
</dbReference>
<dbReference type="GO" id="GO:0004497">
    <property type="term" value="F:monooxygenase activity"/>
    <property type="evidence" value="ECO:0007669"/>
    <property type="project" value="UniProtKB-KW"/>
</dbReference>
<dbReference type="InterPro" id="IPR001128">
    <property type="entry name" value="Cyt_P450"/>
</dbReference>
<dbReference type="InterPro" id="IPR050364">
    <property type="entry name" value="Cytochrome_P450_fung"/>
</dbReference>
<proteinExistence type="inferred from homology"/>
<reference evidence="11" key="2">
    <citation type="submission" date="2015-01" db="EMBL/GenBank/DDBJ databases">
        <title>Evolutionary Origins and Diversification of the Mycorrhizal Mutualists.</title>
        <authorList>
            <consortium name="DOE Joint Genome Institute"/>
            <consortium name="Mycorrhizal Genomics Consortium"/>
            <person name="Kohler A."/>
            <person name="Kuo A."/>
            <person name="Nagy L.G."/>
            <person name="Floudas D."/>
            <person name="Copeland A."/>
            <person name="Barry K.W."/>
            <person name="Cichocki N."/>
            <person name="Veneault-Fourrey C."/>
            <person name="LaButti K."/>
            <person name="Lindquist E.A."/>
            <person name="Lipzen A."/>
            <person name="Lundell T."/>
            <person name="Morin E."/>
            <person name="Murat C."/>
            <person name="Riley R."/>
            <person name="Ohm R."/>
            <person name="Sun H."/>
            <person name="Tunlid A."/>
            <person name="Henrissat B."/>
            <person name="Grigoriev I.V."/>
            <person name="Hibbett D.S."/>
            <person name="Martin F."/>
        </authorList>
    </citation>
    <scope>NUCLEOTIDE SEQUENCE [LARGE SCALE GENOMIC DNA]</scope>
    <source>
        <strain evidence="11">F 1598</strain>
    </source>
</reference>
<dbReference type="GO" id="GO:0016705">
    <property type="term" value="F:oxidoreductase activity, acting on paired donors, with incorporation or reduction of molecular oxygen"/>
    <property type="evidence" value="ECO:0007669"/>
    <property type="project" value="InterPro"/>
</dbReference>
<accession>A0A0C3EW13</accession>
<evidence type="ECO:0000256" key="2">
    <source>
        <dbReference type="ARBA" id="ARBA00005179"/>
    </source>
</evidence>
<dbReference type="InParanoid" id="A0A0C3EW13"/>
<comment type="pathway">
    <text evidence="2">Secondary metabolite biosynthesis.</text>
</comment>
<protein>
    <recommendedName>
        <fullName evidence="12">Cytochrome P450</fullName>
    </recommendedName>
</protein>
<evidence type="ECO:0000313" key="10">
    <source>
        <dbReference type="EMBL" id="KIM72011.1"/>
    </source>
</evidence>
<evidence type="ECO:0000256" key="8">
    <source>
        <dbReference type="ARBA" id="ARBA00023033"/>
    </source>
</evidence>
<keyword evidence="6" id="KW-0560">Oxidoreductase</keyword>
<evidence type="ECO:0000256" key="5">
    <source>
        <dbReference type="ARBA" id="ARBA00022723"/>
    </source>
</evidence>
<evidence type="ECO:0000256" key="1">
    <source>
        <dbReference type="ARBA" id="ARBA00001971"/>
    </source>
</evidence>
<dbReference type="InterPro" id="IPR002401">
    <property type="entry name" value="Cyt_P450_E_grp-I"/>
</dbReference>
<dbReference type="GO" id="GO:0005506">
    <property type="term" value="F:iron ion binding"/>
    <property type="evidence" value="ECO:0007669"/>
    <property type="project" value="InterPro"/>
</dbReference>
<reference evidence="10 11" key="1">
    <citation type="submission" date="2014-04" db="EMBL/GenBank/DDBJ databases">
        <authorList>
            <consortium name="DOE Joint Genome Institute"/>
            <person name="Kuo A."/>
            <person name="Tarkka M."/>
            <person name="Buscot F."/>
            <person name="Kohler A."/>
            <person name="Nagy L.G."/>
            <person name="Floudas D."/>
            <person name="Copeland A."/>
            <person name="Barry K.W."/>
            <person name="Cichocki N."/>
            <person name="Veneault-Fourrey C."/>
            <person name="LaButti K."/>
            <person name="Lindquist E.A."/>
            <person name="Lipzen A."/>
            <person name="Lundell T."/>
            <person name="Morin E."/>
            <person name="Murat C."/>
            <person name="Sun H."/>
            <person name="Tunlid A."/>
            <person name="Henrissat B."/>
            <person name="Grigoriev I.V."/>
            <person name="Hibbett D.S."/>
            <person name="Martin F."/>
            <person name="Nordberg H.P."/>
            <person name="Cantor M.N."/>
            <person name="Hua S.X."/>
        </authorList>
    </citation>
    <scope>NUCLEOTIDE SEQUENCE [LARGE SCALE GENOMIC DNA]</scope>
    <source>
        <strain evidence="10 11">F 1598</strain>
    </source>
</reference>
<evidence type="ECO:0000256" key="3">
    <source>
        <dbReference type="ARBA" id="ARBA00010617"/>
    </source>
</evidence>
<dbReference type="AlphaFoldDB" id="A0A0C3EW13"/>
<keyword evidence="4 9" id="KW-0349">Heme</keyword>
<dbReference type="PRINTS" id="PR00463">
    <property type="entry name" value="EP450I"/>
</dbReference>
<dbReference type="Pfam" id="PF00067">
    <property type="entry name" value="p450"/>
    <property type="match status" value="1"/>
</dbReference>
<evidence type="ECO:0000256" key="4">
    <source>
        <dbReference type="ARBA" id="ARBA00022617"/>
    </source>
</evidence>
<evidence type="ECO:0000256" key="7">
    <source>
        <dbReference type="ARBA" id="ARBA00023004"/>
    </source>
</evidence>
<dbReference type="InterPro" id="IPR036396">
    <property type="entry name" value="Cyt_P450_sf"/>
</dbReference>
<evidence type="ECO:0008006" key="12">
    <source>
        <dbReference type="Google" id="ProtNLM"/>
    </source>
</evidence>
<dbReference type="HOGENOM" id="CLU_001570_20_0_1"/>
<dbReference type="GO" id="GO:0020037">
    <property type="term" value="F:heme binding"/>
    <property type="evidence" value="ECO:0007669"/>
    <property type="project" value="InterPro"/>
</dbReference>
<name>A0A0C3EW13_PILCF</name>
<evidence type="ECO:0000313" key="11">
    <source>
        <dbReference type="Proteomes" id="UP000054166"/>
    </source>
</evidence>
<organism evidence="10 11">
    <name type="scientific">Piloderma croceum (strain F 1598)</name>
    <dbReference type="NCBI Taxonomy" id="765440"/>
    <lineage>
        <taxon>Eukaryota</taxon>
        <taxon>Fungi</taxon>
        <taxon>Dikarya</taxon>
        <taxon>Basidiomycota</taxon>
        <taxon>Agaricomycotina</taxon>
        <taxon>Agaricomycetes</taxon>
        <taxon>Agaricomycetidae</taxon>
        <taxon>Atheliales</taxon>
        <taxon>Atheliaceae</taxon>
        <taxon>Piloderma</taxon>
    </lineage>
</organism>
<evidence type="ECO:0000256" key="6">
    <source>
        <dbReference type="ARBA" id="ARBA00023002"/>
    </source>
</evidence>
<dbReference type="STRING" id="765440.A0A0C3EW13"/>
<dbReference type="PANTHER" id="PTHR46300">
    <property type="entry name" value="P450, PUTATIVE (EUROFUNG)-RELATED-RELATED"/>
    <property type="match status" value="1"/>
</dbReference>
<feature type="binding site" description="axial binding residue" evidence="9">
    <location>
        <position position="142"/>
    </location>
    <ligand>
        <name>heme</name>
        <dbReference type="ChEBI" id="CHEBI:30413"/>
    </ligand>
    <ligandPart>
        <name>Fe</name>
        <dbReference type="ChEBI" id="CHEBI:18248"/>
    </ligandPart>
</feature>
<keyword evidence="11" id="KW-1185">Reference proteome</keyword>